<dbReference type="Pfam" id="PF00168">
    <property type="entry name" value="C2"/>
    <property type="match status" value="1"/>
</dbReference>
<feature type="region of interest" description="Disordered" evidence="1">
    <location>
        <begin position="284"/>
        <end position="303"/>
    </location>
</feature>
<sequence length="644" mass="72516">MSRLDNAPNEGNDNPEPIQLNADQKPTTGGAQDAEKQASEQENAHNDNSHAERAQEKQEALEKQETQQKQKDDANGKAEGANDDQPAGGYDATPIPKAPPGWTVKITFHRATNLPMADINSMSSDPYVLAQINTDLPKRHKEDPLLRMRTPTIRRNTDPEWNFEWIVANIPSSGFKLKARVYDEDPTDHDDRLGNVHISIHDIHENWRGIQEQPYKIMKRAGSKRAYAIRAVAACMSKAKHMNGNLYVSIELVGRTDIDNGGHVFTVGPQWWIRHQAPMLGRIAGRKEPSENNSQSEKEKAKTERYNFQANQIQFRGPVPDGLYHRYVEFRPFVKQMFTSTGVRGWVLSKALHHQHARVYNFDRTTKWGHFPQGPCKEMTQAFLDLVHYDEGGRIFTYVLSLDSLFRFTETGKEFGIDMLSKHTMHSDVSIYIAFSGEFFIRRLKYKNKPPPPDPADDGSASSEDGAHDHEHDGANESHPPHDLSDGPPNDEPPKDPAHYQLVIDNDSGTYRPNAKMLPLLKKFLAANLPGLHIQTLDCQKDEKKMNRMKQAQRDRKKKEGDHIVYAQAGSDASSISSSDEEQLDDLEQAAHAHYSGNGDESSDRGLAYQLKQDAGLRGKAKVEHLKRNIPGPGSNRALADEDE</sequence>
<feature type="region of interest" description="Disordered" evidence="1">
    <location>
        <begin position="568"/>
        <end position="644"/>
    </location>
</feature>
<dbReference type="SMART" id="SM00239">
    <property type="entry name" value="C2"/>
    <property type="match status" value="1"/>
</dbReference>
<feature type="region of interest" description="Disordered" evidence="1">
    <location>
        <begin position="446"/>
        <end position="501"/>
    </location>
</feature>
<feature type="compositionally biased region" description="Basic and acidic residues" evidence="1">
    <location>
        <begin position="33"/>
        <end position="76"/>
    </location>
</feature>
<dbReference type="PANTHER" id="PTHR47800:SF5">
    <property type="entry name" value="FER-1-LIKE PROTEIN 6"/>
    <property type="match status" value="1"/>
</dbReference>
<dbReference type="EMBL" id="JASGXD010000005">
    <property type="protein sequence ID" value="KAK6005401.1"/>
    <property type="molecule type" value="Genomic_DNA"/>
</dbReference>
<protein>
    <recommendedName>
        <fullName evidence="2">C2 domain-containing protein</fullName>
    </recommendedName>
</protein>
<accession>A0ABR0TLT0</accession>
<feature type="compositionally biased region" description="Polar residues" evidence="1">
    <location>
        <begin position="21"/>
        <end position="30"/>
    </location>
</feature>
<feature type="compositionally biased region" description="Acidic residues" evidence="1">
    <location>
        <begin position="579"/>
        <end position="588"/>
    </location>
</feature>
<dbReference type="PANTHER" id="PTHR47800">
    <property type="entry name" value="C2 DOMAIN-CONTAINING PROTEIN"/>
    <property type="match status" value="1"/>
</dbReference>
<dbReference type="Proteomes" id="UP001341245">
    <property type="component" value="Unassembled WGS sequence"/>
</dbReference>
<feature type="compositionally biased region" description="Basic and acidic residues" evidence="1">
    <location>
        <begin position="615"/>
        <end position="627"/>
    </location>
</feature>
<evidence type="ECO:0000259" key="2">
    <source>
        <dbReference type="PROSITE" id="PS50004"/>
    </source>
</evidence>
<feature type="compositionally biased region" description="Low complexity" evidence="1">
    <location>
        <begin position="568"/>
        <end position="578"/>
    </location>
</feature>
<dbReference type="SUPFAM" id="SSF49562">
    <property type="entry name" value="C2 domain (Calcium/lipid-binding domain, CaLB)"/>
    <property type="match status" value="1"/>
</dbReference>
<feature type="region of interest" description="Disordered" evidence="1">
    <location>
        <begin position="1"/>
        <end position="100"/>
    </location>
</feature>
<organism evidence="3 4">
    <name type="scientific">Aureobasidium pullulans</name>
    <name type="common">Black yeast</name>
    <name type="synonym">Pullularia pullulans</name>
    <dbReference type="NCBI Taxonomy" id="5580"/>
    <lineage>
        <taxon>Eukaryota</taxon>
        <taxon>Fungi</taxon>
        <taxon>Dikarya</taxon>
        <taxon>Ascomycota</taxon>
        <taxon>Pezizomycotina</taxon>
        <taxon>Dothideomycetes</taxon>
        <taxon>Dothideomycetidae</taxon>
        <taxon>Dothideales</taxon>
        <taxon>Saccotheciaceae</taxon>
        <taxon>Aureobasidium</taxon>
    </lineage>
</organism>
<feature type="region of interest" description="Disordered" evidence="1">
    <location>
        <begin position="543"/>
        <end position="562"/>
    </location>
</feature>
<keyword evidence="4" id="KW-1185">Reference proteome</keyword>
<dbReference type="Gene3D" id="2.60.40.150">
    <property type="entry name" value="C2 domain"/>
    <property type="match status" value="1"/>
</dbReference>
<evidence type="ECO:0000256" key="1">
    <source>
        <dbReference type="SAM" id="MobiDB-lite"/>
    </source>
</evidence>
<gene>
    <name evidence="3" type="ORF">QM012_007043</name>
</gene>
<feature type="compositionally biased region" description="Basic and acidic residues" evidence="1">
    <location>
        <begin position="285"/>
        <end position="303"/>
    </location>
</feature>
<feature type="domain" description="C2" evidence="2">
    <location>
        <begin position="84"/>
        <end position="215"/>
    </location>
</feature>
<name>A0ABR0TLT0_AURPU</name>
<feature type="compositionally biased region" description="Basic and acidic residues" evidence="1">
    <location>
        <begin position="465"/>
        <end position="485"/>
    </location>
</feature>
<comment type="caution">
    <text evidence="3">The sequence shown here is derived from an EMBL/GenBank/DDBJ whole genome shotgun (WGS) entry which is preliminary data.</text>
</comment>
<reference evidence="3 4" key="1">
    <citation type="submission" date="2023-11" db="EMBL/GenBank/DDBJ databases">
        <title>Draft genome sequence and annotation of the polyextremotolerant black yeast-like fungus Aureobasidium pullulans NRRL 62042.</title>
        <authorList>
            <person name="Dielentheis-Frenken M.R.E."/>
            <person name="Wibberg D."/>
            <person name="Blank L.M."/>
            <person name="Tiso T."/>
        </authorList>
    </citation>
    <scope>NUCLEOTIDE SEQUENCE [LARGE SCALE GENOMIC DNA]</scope>
    <source>
        <strain evidence="3 4">NRRL 62042</strain>
    </source>
</reference>
<proteinExistence type="predicted"/>
<evidence type="ECO:0000313" key="3">
    <source>
        <dbReference type="EMBL" id="KAK6005401.1"/>
    </source>
</evidence>
<dbReference type="InterPro" id="IPR000008">
    <property type="entry name" value="C2_dom"/>
</dbReference>
<dbReference type="PROSITE" id="PS50004">
    <property type="entry name" value="C2"/>
    <property type="match status" value="1"/>
</dbReference>
<evidence type="ECO:0000313" key="4">
    <source>
        <dbReference type="Proteomes" id="UP001341245"/>
    </source>
</evidence>
<dbReference type="InterPro" id="IPR035892">
    <property type="entry name" value="C2_domain_sf"/>
</dbReference>